<dbReference type="GO" id="GO:0016740">
    <property type="term" value="F:transferase activity"/>
    <property type="evidence" value="ECO:0007669"/>
    <property type="project" value="UniProtKB-KW"/>
</dbReference>
<dbReference type="SUPFAM" id="SSF53448">
    <property type="entry name" value="Nucleotide-diphospho-sugar transferases"/>
    <property type="match status" value="1"/>
</dbReference>
<dbReference type="InterPro" id="IPR025877">
    <property type="entry name" value="MobA-like_NTP_Trfase"/>
</dbReference>
<dbReference type="Gene3D" id="3.90.550.10">
    <property type="entry name" value="Spore Coat Polysaccharide Biosynthesis Protein SpsA, Chain A"/>
    <property type="match status" value="1"/>
</dbReference>
<protein>
    <submittedName>
        <fullName evidence="2">NTP transferase domain-containing protein</fullName>
    </submittedName>
</protein>
<name>A0ABW3D3G0_9FLAO</name>
<proteinExistence type="predicted"/>
<evidence type="ECO:0000313" key="2">
    <source>
        <dbReference type="EMBL" id="MFD0863580.1"/>
    </source>
</evidence>
<dbReference type="Proteomes" id="UP001596978">
    <property type="component" value="Unassembled WGS sequence"/>
</dbReference>
<dbReference type="RefSeq" id="WP_386409746.1">
    <property type="nucleotide sequence ID" value="NZ_JBHTJH010000017.1"/>
</dbReference>
<feature type="domain" description="MobA-like NTP transferase" evidence="1">
    <location>
        <begin position="8"/>
        <end position="170"/>
    </location>
</feature>
<evidence type="ECO:0000313" key="3">
    <source>
        <dbReference type="Proteomes" id="UP001596978"/>
    </source>
</evidence>
<keyword evidence="3" id="KW-1185">Reference proteome</keyword>
<evidence type="ECO:0000259" key="1">
    <source>
        <dbReference type="Pfam" id="PF12804"/>
    </source>
</evidence>
<keyword evidence="2" id="KW-0808">Transferase</keyword>
<dbReference type="Pfam" id="PF12804">
    <property type="entry name" value="NTP_transf_3"/>
    <property type="match status" value="1"/>
</dbReference>
<reference evidence="3" key="1">
    <citation type="journal article" date="2019" name="Int. J. Syst. Evol. Microbiol.">
        <title>The Global Catalogue of Microorganisms (GCM) 10K type strain sequencing project: providing services to taxonomists for standard genome sequencing and annotation.</title>
        <authorList>
            <consortium name="The Broad Institute Genomics Platform"/>
            <consortium name="The Broad Institute Genome Sequencing Center for Infectious Disease"/>
            <person name="Wu L."/>
            <person name="Ma J."/>
        </authorList>
    </citation>
    <scope>NUCLEOTIDE SEQUENCE [LARGE SCALE GENOMIC DNA]</scope>
    <source>
        <strain evidence="3">CCUG 62952</strain>
    </source>
</reference>
<accession>A0ABW3D3G0</accession>
<dbReference type="InterPro" id="IPR029044">
    <property type="entry name" value="Nucleotide-diphossugar_trans"/>
</dbReference>
<dbReference type="EMBL" id="JBHTJH010000017">
    <property type="protein sequence ID" value="MFD0863580.1"/>
    <property type="molecule type" value="Genomic_DNA"/>
</dbReference>
<sequence>MSDKTAILMLAAGASRRLGRPKQLLPYKETVLLKHCVMEALKTPDCDVFVVLGAYYDQVYAEIEDLNAAVIYHQNWEKGMGDSLSYGLQELLKKGDFDRLLLTLGDLPLVDTDHFSTMLKKHEASDRRIIATQYGKMIGVPAVFDSEYFSKLIELKNDAGAKPIIRRHRDDVEVVLSKKPFVDVDTEEAYNELLRQEKEGHF</sequence>
<comment type="caution">
    <text evidence="2">The sequence shown here is derived from an EMBL/GenBank/DDBJ whole genome shotgun (WGS) entry which is preliminary data.</text>
</comment>
<organism evidence="2 3">
    <name type="scientific">Sungkyunkwania multivorans</name>
    <dbReference type="NCBI Taxonomy" id="1173618"/>
    <lineage>
        <taxon>Bacteria</taxon>
        <taxon>Pseudomonadati</taxon>
        <taxon>Bacteroidota</taxon>
        <taxon>Flavobacteriia</taxon>
        <taxon>Flavobacteriales</taxon>
        <taxon>Flavobacteriaceae</taxon>
        <taxon>Sungkyunkwania</taxon>
    </lineage>
</organism>
<gene>
    <name evidence="2" type="ORF">ACFQ1M_15290</name>
</gene>
<dbReference type="PANTHER" id="PTHR43777:SF1">
    <property type="entry name" value="MOLYBDENUM COFACTOR CYTIDYLYLTRANSFERASE"/>
    <property type="match status" value="1"/>
</dbReference>
<dbReference type="PANTHER" id="PTHR43777">
    <property type="entry name" value="MOLYBDENUM COFACTOR CYTIDYLYLTRANSFERASE"/>
    <property type="match status" value="1"/>
</dbReference>
<dbReference type="CDD" id="cd04182">
    <property type="entry name" value="GT_2_like_f"/>
    <property type="match status" value="1"/>
</dbReference>